<keyword evidence="5" id="KW-1185">Reference proteome</keyword>
<evidence type="ECO:0000313" key="4">
    <source>
        <dbReference type="EMBL" id="EXX79549.1"/>
    </source>
</evidence>
<dbReference type="PROSITE" id="PS50011">
    <property type="entry name" value="PROTEIN_KINASE_DOM"/>
    <property type="match status" value="1"/>
</dbReference>
<reference evidence="4 5" key="1">
    <citation type="submission" date="2014-02" db="EMBL/GenBank/DDBJ databases">
        <title>Single nucleus genome sequencing reveals high similarity among nuclei of an endomycorrhizal fungus.</title>
        <authorList>
            <person name="Lin K."/>
            <person name="Geurts R."/>
            <person name="Zhang Z."/>
            <person name="Limpens E."/>
            <person name="Saunders D.G."/>
            <person name="Mu D."/>
            <person name="Pang E."/>
            <person name="Cao H."/>
            <person name="Cha H."/>
            <person name="Lin T."/>
            <person name="Zhou Q."/>
            <person name="Shang Y."/>
            <person name="Li Y."/>
            <person name="Ivanov S."/>
            <person name="Sharma T."/>
            <person name="Velzen R.V."/>
            <person name="Ruijter N.D."/>
            <person name="Aanen D.K."/>
            <person name="Win J."/>
            <person name="Kamoun S."/>
            <person name="Bisseling T."/>
            <person name="Huang S."/>
        </authorList>
    </citation>
    <scope>NUCLEOTIDE SEQUENCE [LARGE SCALE GENOMIC DNA]</scope>
    <source>
        <strain evidence="5">DAOM197198w</strain>
    </source>
</reference>
<evidence type="ECO:0000313" key="5">
    <source>
        <dbReference type="Proteomes" id="UP000022910"/>
    </source>
</evidence>
<dbReference type="InterPro" id="IPR001245">
    <property type="entry name" value="Ser-Thr/Tyr_kinase_cat_dom"/>
</dbReference>
<dbReference type="InterPro" id="IPR011009">
    <property type="entry name" value="Kinase-like_dom_sf"/>
</dbReference>
<dbReference type="OrthoDB" id="2311856at2759"/>
<dbReference type="HOGENOM" id="CLU_000288_7_8_1"/>
<dbReference type="Pfam" id="PF07714">
    <property type="entry name" value="PK_Tyr_Ser-Thr"/>
    <property type="match status" value="1"/>
</dbReference>
<dbReference type="GO" id="GO:0005524">
    <property type="term" value="F:ATP binding"/>
    <property type="evidence" value="ECO:0007669"/>
    <property type="project" value="UniProtKB-KW"/>
</dbReference>
<comment type="caution">
    <text evidence="4">The sequence shown here is derived from an EMBL/GenBank/DDBJ whole genome shotgun (WGS) entry which is preliminary data.</text>
</comment>
<keyword evidence="1" id="KW-0547">Nucleotide-binding</keyword>
<evidence type="ECO:0000256" key="2">
    <source>
        <dbReference type="ARBA" id="ARBA00022840"/>
    </source>
</evidence>
<dbReference type="PANTHER" id="PTHR24418">
    <property type="entry name" value="TYROSINE-PROTEIN KINASE"/>
    <property type="match status" value="1"/>
</dbReference>
<accession>A0A015LIL2</accession>
<dbReference type="InterPro" id="IPR050198">
    <property type="entry name" value="Non-receptor_tyrosine_kinases"/>
</dbReference>
<dbReference type="AlphaFoldDB" id="A0A015LIL2"/>
<dbReference type="GO" id="GO:0004672">
    <property type="term" value="F:protein kinase activity"/>
    <property type="evidence" value="ECO:0007669"/>
    <property type="project" value="InterPro"/>
</dbReference>
<organism evidence="4 5">
    <name type="scientific">Rhizophagus irregularis (strain DAOM 197198w)</name>
    <name type="common">Glomus intraradices</name>
    <dbReference type="NCBI Taxonomy" id="1432141"/>
    <lineage>
        <taxon>Eukaryota</taxon>
        <taxon>Fungi</taxon>
        <taxon>Fungi incertae sedis</taxon>
        <taxon>Mucoromycota</taxon>
        <taxon>Glomeromycotina</taxon>
        <taxon>Glomeromycetes</taxon>
        <taxon>Glomerales</taxon>
        <taxon>Glomeraceae</taxon>
        <taxon>Rhizophagus</taxon>
    </lineage>
</organism>
<keyword evidence="2" id="KW-0067">ATP-binding</keyword>
<dbReference type="Proteomes" id="UP000022910">
    <property type="component" value="Unassembled WGS sequence"/>
</dbReference>
<dbReference type="EMBL" id="JEMT01002654">
    <property type="protein sequence ID" value="EXX79549.1"/>
    <property type="molecule type" value="Genomic_DNA"/>
</dbReference>
<dbReference type="SUPFAM" id="SSF56112">
    <property type="entry name" value="Protein kinase-like (PK-like)"/>
    <property type="match status" value="1"/>
</dbReference>
<protein>
    <submittedName>
        <fullName evidence="4">Mkk2p</fullName>
    </submittedName>
</protein>
<evidence type="ECO:0000256" key="1">
    <source>
        <dbReference type="ARBA" id="ARBA00022741"/>
    </source>
</evidence>
<dbReference type="InterPro" id="IPR000719">
    <property type="entry name" value="Prot_kinase_dom"/>
</dbReference>
<dbReference type="Gene3D" id="1.10.510.10">
    <property type="entry name" value="Transferase(Phosphotransferase) domain 1"/>
    <property type="match status" value="1"/>
</dbReference>
<proteinExistence type="predicted"/>
<evidence type="ECO:0000259" key="3">
    <source>
        <dbReference type="PROSITE" id="PS50011"/>
    </source>
</evidence>
<sequence length="855" mass="101041">MPYRKNTINEGPVRKCFFCSVPGGNKRINWFIRQKQLKIKYRREILFEWIPYDSFGDIKEIRKDDIITIYSAIWKDGQLRYDLPTRGYVRVPNIKVGLKCLDNPQNEIHEILKKIEQFSTNNKDLKIYGLSQNPNTNKYIIVLQNGYCKECGEKYTNIMYYWCKPCHIKNFTSGNEEIDDFIHETQSQIHDSSDIVVEWISYNQFNKIEGVGNSDSATIYSAVWKDGPLHYDIMTRNWTRNSSKEVALKCLNNSRNDINRFLSEAKKYLIKNNDCHENKIYGISQNPDTKDYIMVLDKYFDEYCVKCDKTYTKTEYKWCKPCQIVYLKGNFVNWTSENKEIDNFIQETQLKISYNNITLEWIPYNQFYDIEEICKGWFSTVYSAIWKDGPLYYNLKEKKYIRESDKVVTLKCFNYSQTMIDDFLNEAKNYLIKKDILSKDKIYGITRKPNTDGYIIVLYNEYSQEYFKECYVKYSGIIGQRKIFTNWISGNEKIDDLIQEMQSKINLYEDILFEWIPYNQFSDIEKIGQGGFSTVYSAVWKNGPLRYYKDKNKWIRNSDKKVALKCLNNSQNINNEFLNEVKAYSVNNFDNSGKIIGVYGISQNPLTKDYIMILQYAEGRNFNYWMNKNSKYFDWFIKLKVLDNVINGLKEIHQKQMVHRDFHIGNILFKEIHLFTSNYISDMGLCGEIGNIDETNIYGVMPYVAPEVLRGKPYTQAADIYSFGMIMYFTATERQPFSNCAHDHLLVLDICKGIRPEINEPEAPGFYIDLMKKCWDLNPVNRPNIAEIEKTIISFYNSYRSQDDNEIKKQFQESEKYRSINKNGKPPIHPQAIYTSRLLNPFTEDLDNECLDCKI</sequence>
<name>A0A015LIL2_RHIIW</name>
<gene>
    <name evidence="4" type="ORF">RirG_004440</name>
</gene>
<feature type="domain" description="Protein kinase" evidence="3">
    <location>
        <begin position="521"/>
        <end position="796"/>
    </location>
</feature>